<dbReference type="InterPro" id="IPR000668">
    <property type="entry name" value="Peptidase_C1A_C"/>
</dbReference>
<dbReference type="EMBL" id="CAJNYT010003839">
    <property type="protein sequence ID" value="CAF3604835.1"/>
    <property type="molecule type" value="Genomic_DNA"/>
</dbReference>
<dbReference type="Proteomes" id="UP000663872">
    <property type="component" value="Unassembled WGS sequence"/>
</dbReference>
<sequence length="71" mass="7897">MDSRFCTLGAYSDPVCSKADIDHVLQLVGYSIYSGKPNLLCKNTWGATWGDQGYIRIERGTNTFDIAEYVA</sequence>
<evidence type="ECO:0000313" key="10">
    <source>
        <dbReference type="EMBL" id="CAF4480742.1"/>
    </source>
</evidence>
<dbReference type="Proteomes" id="UP000663848">
    <property type="component" value="Unassembled WGS sequence"/>
</dbReference>
<dbReference type="EMBL" id="CAJOBR010000107">
    <property type="protein sequence ID" value="CAF4465473.1"/>
    <property type="molecule type" value="Genomic_DNA"/>
</dbReference>
<name>A0A817YY82_9BILA</name>
<dbReference type="Proteomes" id="UP000663838">
    <property type="component" value="Unassembled WGS sequence"/>
</dbReference>
<protein>
    <recommendedName>
        <fullName evidence="1">Peptidase C1A papain C-terminal domain-containing protein</fullName>
    </recommendedName>
</protein>
<dbReference type="EMBL" id="CAJOBO010003101">
    <property type="protein sequence ID" value="CAF4480742.1"/>
    <property type="molecule type" value="Genomic_DNA"/>
</dbReference>
<evidence type="ECO:0000313" key="13">
    <source>
        <dbReference type="Proteomes" id="UP000663873"/>
    </source>
</evidence>
<evidence type="ECO:0000313" key="6">
    <source>
        <dbReference type="EMBL" id="CAF3635344.1"/>
    </source>
</evidence>
<dbReference type="GO" id="GO:0008234">
    <property type="term" value="F:cysteine-type peptidase activity"/>
    <property type="evidence" value="ECO:0007669"/>
    <property type="project" value="InterPro"/>
</dbReference>
<dbReference type="EMBL" id="CAJNYV010004019">
    <property type="protein sequence ID" value="CAF3635344.1"/>
    <property type="molecule type" value="Genomic_DNA"/>
</dbReference>
<dbReference type="Proteomes" id="UP000663851">
    <property type="component" value="Unassembled WGS sequence"/>
</dbReference>
<dbReference type="Proteomes" id="UP000663862">
    <property type="component" value="Unassembled WGS sequence"/>
</dbReference>
<dbReference type="EMBL" id="CAJOBP010005704">
    <property type="protein sequence ID" value="CAF4475973.1"/>
    <property type="molecule type" value="Genomic_DNA"/>
</dbReference>
<evidence type="ECO:0000313" key="11">
    <source>
        <dbReference type="EMBL" id="CAF4497327.1"/>
    </source>
</evidence>
<dbReference type="EMBL" id="CAJOBS010000107">
    <property type="protein sequence ID" value="CAF4497327.1"/>
    <property type="molecule type" value="Genomic_DNA"/>
</dbReference>
<feature type="domain" description="Peptidase C1A papain C-terminal" evidence="1">
    <location>
        <begin position="7"/>
        <end position="69"/>
    </location>
</feature>
<dbReference type="EMBL" id="CAJNXB010004979">
    <property type="protein sequence ID" value="CAF3400929.1"/>
    <property type="molecule type" value="Genomic_DNA"/>
</dbReference>
<dbReference type="AlphaFoldDB" id="A0A817YY82"/>
<organism evidence="2 12">
    <name type="scientific">Rotaria socialis</name>
    <dbReference type="NCBI Taxonomy" id="392032"/>
    <lineage>
        <taxon>Eukaryota</taxon>
        <taxon>Metazoa</taxon>
        <taxon>Spiralia</taxon>
        <taxon>Gnathifera</taxon>
        <taxon>Rotifera</taxon>
        <taxon>Eurotatoria</taxon>
        <taxon>Bdelloidea</taxon>
        <taxon>Philodinida</taxon>
        <taxon>Philodinidae</taxon>
        <taxon>Rotaria</taxon>
    </lineage>
</organism>
<dbReference type="EMBL" id="CAJNYU010000743">
    <property type="protein sequence ID" value="CAF3387762.1"/>
    <property type="molecule type" value="Genomic_DNA"/>
</dbReference>
<dbReference type="EMBL" id="CAJOBQ010000540">
    <property type="protein sequence ID" value="CAF4376844.1"/>
    <property type="molecule type" value="Genomic_DNA"/>
</dbReference>
<dbReference type="Proteomes" id="UP000663833">
    <property type="component" value="Unassembled WGS sequence"/>
</dbReference>
<evidence type="ECO:0000313" key="2">
    <source>
        <dbReference type="EMBL" id="CAF3387762.1"/>
    </source>
</evidence>
<evidence type="ECO:0000313" key="12">
    <source>
        <dbReference type="Proteomes" id="UP000663869"/>
    </source>
</evidence>
<dbReference type="Gene3D" id="3.90.70.10">
    <property type="entry name" value="Cysteine proteinases"/>
    <property type="match status" value="1"/>
</dbReference>
<dbReference type="Proteomes" id="UP000663865">
    <property type="component" value="Unassembled WGS sequence"/>
</dbReference>
<evidence type="ECO:0000313" key="9">
    <source>
        <dbReference type="EMBL" id="CAF4475973.1"/>
    </source>
</evidence>
<dbReference type="Proteomes" id="UP000663869">
    <property type="component" value="Unassembled WGS sequence"/>
</dbReference>
<dbReference type="Proteomes" id="UP000663825">
    <property type="component" value="Unassembled WGS sequence"/>
</dbReference>
<evidence type="ECO:0000313" key="5">
    <source>
        <dbReference type="EMBL" id="CAF3604835.1"/>
    </source>
</evidence>
<evidence type="ECO:0000313" key="8">
    <source>
        <dbReference type="EMBL" id="CAF4465473.1"/>
    </source>
</evidence>
<gene>
    <name evidence="2" type="ORF">FME351_LOCUS7859</name>
    <name evidence="5" type="ORF">GRG538_LOCUS22869</name>
    <name evidence="10" type="ORF">HFQ381_LOCUS26232</name>
    <name evidence="6" type="ORF">KIK155_LOCUS22628</name>
    <name evidence="4" type="ORF">LUA448_LOCUS19744</name>
    <name evidence="8" type="ORF">QYT958_LOCUS1780</name>
    <name evidence="3" type="ORF">TIS948_LOCUS27695</name>
    <name evidence="11" type="ORF">TOA249_LOCUS3127</name>
    <name evidence="7" type="ORF">TSG867_LOCUS11295</name>
    <name evidence="9" type="ORF">UJA718_LOCUS24559</name>
</gene>
<dbReference type="Pfam" id="PF00112">
    <property type="entry name" value="Peptidase_C1"/>
    <property type="match status" value="1"/>
</dbReference>
<comment type="caution">
    <text evidence="2">The sequence shown here is derived from an EMBL/GenBank/DDBJ whole genome shotgun (WGS) entry which is preliminary data.</text>
</comment>
<dbReference type="GO" id="GO:0006508">
    <property type="term" value="P:proteolysis"/>
    <property type="evidence" value="ECO:0007669"/>
    <property type="project" value="InterPro"/>
</dbReference>
<reference evidence="2" key="1">
    <citation type="submission" date="2021-02" db="EMBL/GenBank/DDBJ databases">
        <authorList>
            <person name="Nowell W R."/>
        </authorList>
    </citation>
    <scope>NUCLEOTIDE SEQUENCE</scope>
</reference>
<dbReference type="InterPro" id="IPR038765">
    <property type="entry name" value="Papain-like_cys_pep_sf"/>
</dbReference>
<evidence type="ECO:0000313" key="7">
    <source>
        <dbReference type="EMBL" id="CAF4376844.1"/>
    </source>
</evidence>
<accession>A0A817YY82</accession>
<dbReference type="OrthoDB" id="65740at2759"/>
<dbReference type="EMBL" id="CAJNYD010002533">
    <property type="protein sequence ID" value="CAF3424403.1"/>
    <property type="molecule type" value="Genomic_DNA"/>
</dbReference>
<dbReference type="Proteomes" id="UP000663873">
    <property type="component" value="Unassembled WGS sequence"/>
</dbReference>
<dbReference type="SUPFAM" id="SSF54001">
    <property type="entry name" value="Cysteine proteinases"/>
    <property type="match status" value="1"/>
</dbReference>
<proteinExistence type="predicted"/>
<evidence type="ECO:0000259" key="1">
    <source>
        <dbReference type="Pfam" id="PF00112"/>
    </source>
</evidence>
<evidence type="ECO:0000313" key="3">
    <source>
        <dbReference type="EMBL" id="CAF3400929.1"/>
    </source>
</evidence>
<evidence type="ECO:0000313" key="4">
    <source>
        <dbReference type="EMBL" id="CAF3424403.1"/>
    </source>
</evidence>
<keyword evidence="13" id="KW-1185">Reference proteome</keyword>